<dbReference type="PROSITE" id="PS50109">
    <property type="entry name" value="HIS_KIN"/>
    <property type="match status" value="1"/>
</dbReference>
<sequence>MKTFSRMRVRTKVNIGIALIVLFSSLVVTLFVTPITSRALIDEFLKQGRVMAGNLALRATDPLLATDMLALKGMVDELMRVDDDVAYAFIQDDQGRVLVHTFEHGFPSDLRNANQGQDLTTTGIKTIDTGKAKIYDFATPVTIDGKHLGTARVGLSQHKIQQVIQGLIMTIIMIAGLTLCAAFILSALFSRRITFRLGLLQRHAEAIVKGNMEQPTYPGPVTKCWEIRNCQRTSCVAWGNTRYRCWCLGNTQCPECSNLPFPEKLAVCRKCSVFRNRSGDEIQELMETFDIMALTMRSHIDDLKQAEQNMARQQKFLRTILDVSPDLIGLTGPDHKYIAANTAFARYVGKTVDSVIGCTDKDLFPREIAEARMAQAQDILVTGTVTSEEQLLPGHADASGRWFHVIRLAMRDQNRQITGVLTTARDISVLKSYQDQLIQSQKLQSLGKLAGGVAHEINTPLGIILGYAQLLQEDVDKNGPIYNDLEIIIRQTHFCKKIVADMLGFSRQSQSQKVIMCFNNSIMEIIHLVRHSFQLEHVTIVTELDDRFPIIQGDPEKLKQVWMNLLSNALDALEGGGCILVRTRLDVANMTITAWIADSGCGIPPNKINSIFDPFFSTKPTGKGTGLGLSVSFGIIKDHHGTIEATSPLPPEFKTKDMPADSGPGTVFKVSLPLEPLQESGPGYCVIPRSEKMSKP</sequence>
<dbReference type="AlphaFoldDB" id="A0A194AJA7"/>
<dbReference type="InterPro" id="IPR000700">
    <property type="entry name" value="PAS-assoc_C"/>
</dbReference>
<dbReference type="PRINTS" id="PR00344">
    <property type="entry name" value="BCTRLSENSOR"/>
</dbReference>
<name>A0A194AJA7_9BACT</name>
<dbReference type="Pfam" id="PF02518">
    <property type="entry name" value="HATPase_c"/>
    <property type="match status" value="1"/>
</dbReference>
<keyword evidence="9 17" id="KW-0418">Kinase</keyword>
<dbReference type="PROSITE" id="PS50113">
    <property type="entry name" value="PAC"/>
    <property type="match status" value="1"/>
</dbReference>
<dbReference type="GO" id="GO:0000155">
    <property type="term" value="F:phosphorelay sensor kinase activity"/>
    <property type="evidence" value="ECO:0007669"/>
    <property type="project" value="InterPro"/>
</dbReference>
<dbReference type="CDD" id="cd00082">
    <property type="entry name" value="HisKA"/>
    <property type="match status" value="1"/>
</dbReference>
<evidence type="ECO:0000256" key="9">
    <source>
        <dbReference type="ARBA" id="ARBA00022777"/>
    </source>
</evidence>
<evidence type="ECO:0000256" key="12">
    <source>
        <dbReference type="ARBA" id="ARBA00023012"/>
    </source>
</evidence>
<evidence type="ECO:0000256" key="8">
    <source>
        <dbReference type="ARBA" id="ARBA00022741"/>
    </source>
</evidence>
<keyword evidence="4" id="KW-1003">Cell membrane</keyword>
<keyword evidence="8" id="KW-0547">Nucleotide-binding</keyword>
<dbReference type="Pfam" id="PF08448">
    <property type="entry name" value="PAS_4"/>
    <property type="match status" value="1"/>
</dbReference>
<dbReference type="SUPFAM" id="SSF55785">
    <property type="entry name" value="PYP-like sensor domain (PAS domain)"/>
    <property type="match status" value="1"/>
</dbReference>
<dbReference type="InterPro" id="IPR003594">
    <property type="entry name" value="HATPase_dom"/>
</dbReference>
<organism evidence="17 18">
    <name type="scientific">Desulfoplanes formicivorans</name>
    <dbReference type="NCBI Taxonomy" id="1592317"/>
    <lineage>
        <taxon>Bacteria</taxon>
        <taxon>Pseudomonadati</taxon>
        <taxon>Thermodesulfobacteriota</taxon>
        <taxon>Desulfovibrionia</taxon>
        <taxon>Desulfovibrionales</taxon>
        <taxon>Desulfoplanaceae</taxon>
        <taxon>Desulfoplanes</taxon>
    </lineage>
</organism>
<dbReference type="InterPro" id="IPR033463">
    <property type="entry name" value="sCache_3"/>
</dbReference>
<evidence type="ECO:0000256" key="14">
    <source>
        <dbReference type="SAM" id="Phobius"/>
    </source>
</evidence>
<comment type="subcellular location">
    <subcellularLocation>
        <location evidence="2">Cell membrane</location>
        <topology evidence="2">Multi-pass membrane protein</topology>
    </subcellularLocation>
</comment>
<dbReference type="SMART" id="SM00388">
    <property type="entry name" value="HisKA"/>
    <property type="match status" value="1"/>
</dbReference>
<dbReference type="InterPro" id="IPR036097">
    <property type="entry name" value="HisK_dim/P_sf"/>
</dbReference>
<feature type="domain" description="PAC" evidence="16">
    <location>
        <begin position="385"/>
        <end position="439"/>
    </location>
</feature>
<evidence type="ECO:0000259" key="16">
    <source>
        <dbReference type="PROSITE" id="PS50113"/>
    </source>
</evidence>
<keyword evidence="11 14" id="KW-1133">Transmembrane helix</keyword>
<dbReference type="InterPro" id="IPR000014">
    <property type="entry name" value="PAS"/>
</dbReference>
<dbReference type="Pfam" id="PF17203">
    <property type="entry name" value="sCache_3_2"/>
    <property type="match status" value="1"/>
</dbReference>
<comment type="caution">
    <text evidence="17">The sequence shown here is derived from an EMBL/GenBank/DDBJ whole genome shotgun (WGS) entry which is preliminary data.</text>
</comment>
<dbReference type="NCBIfam" id="TIGR00229">
    <property type="entry name" value="sensory_box"/>
    <property type="match status" value="1"/>
</dbReference>
<keyword evidence="6" id="KW-0808">Transferase</keyword>
<gene>
    <name evidence="17" type="ORF">DPF_2134</name>
</gene>
<dbReference type="InterPro" id="IPR013656">
    <property type="entry name" value="PAS_4"/>
</dbReference>
<dbReference type="CDD" id="cd00130">
    <property type="entry name" value="PAS"/>
    <property type="match status" value="1"/>
</dbReference>
<dbReference type="EC" id="2.7.13.3" evidence="3"/>
<dbReference type="InterPro" id="IPR036890">
    <property type="entry name" value="HATPase_C_sf"/>
</dbReference>
<dbReference type="OrthoDB" id="9805967at2"/>
<dbReference type="STRING" id="1592317.DPF_2134"/>
<dbReference type="Gene3D" id="3.30.450.20">
    <property type="entry name" value="PAS domain"/>
    <property type="match status" value="1"/>
</dbReference>
<proteinExistence type="predicted"/>
<evidence type="ECO:0000256" key="3">
    <source>
        <dbReference type="ARBA" id="ARBA00012438"/>
    </source>
</evidence>
<dbReference type="Gene3D" id="3.30.565.10">
    <property type="entry name" value="Histidine kinase-like ATPase, C-terminal domain"/>
    <property type="match status" value="1"/>
</dbReference>
<evidence type="ECO:0000256" key="4">
    <source>
        <dbReference type="ARBA" id="ARBA00022475"/>
    </source>
</evidence>
<feature type="transmembrane region" description="Helical" evidence="14">
    <location>
        <begin position="166"/>
        <end position="189"/>
    </location>
</feature>
<dbReference type="SMART" id="SM00387">
    <property type="entry name" value="HATPase_c"/>
    <property type="match status" value="1"/>
</dbReference>
<keyword evidence="13 14" id="KW-0472">Membrane</keyword>
<evidence type="ECO:0000313" key="18">
    <source>
        <dbReference type="Proteomes" id="UP000095200"/>
    </source>
</evidence>
<keyword evidence="12" id="KW-0902">Two-component regulatory system</keyword>
<protein>
    <recommendedName>
        <fullName evidence="3">histidine kinase</fullName>
        <ecNumber evidence="3">2.7.13.3</ecNumber>
    </recommendedName>
</protein>
<dbReference type="InterPro" id="IPR003661">
    <property type="entry name" value="HisK_dim/P_dom"/>
</dbReference>
<keyword evidence="10" id="KW-0067">ATP-binding</keyword>
<dbReference type="InterPro" id="IPR005467">
    <property type="entry name" value="His_kinase_dom"/>
</dbReference>
<dbReference type="SUPFAM" id="SSF55874">
    <property type="entry name" value="ATPase domain of HSP90 chaperone/DNA topoisomerase II/histidine kinase"/>
    <property type="match status" value="1"/>
</dbReference>
<evidence type="ECO:0000256" key="13">
    <source>
        <dbReference type="ARBA" id="ARBA00023136"/>
    </source>
</evidence>
<evidence type="ECO:0000256" key="11">
    <source>
        <dbReference type="ARBA" id="ARBA00022989"/>
    </source>
</evidence>
<dbReference type="Gene3D" id="1.10.287.130">
    <property type="match status" value="1"/>
</dbReference>
<dbReference type="Pfam" id="PF00512">
    <property type="entry name" value="HisKA"/>
    <property type="match status" value="1"/>
</dbReference>
<dbReference type="InterPro" id="IPR004358">
    <property type="entry name" value="Sig_transdc_His_kin-like_C"/>
</dbReference>
<dbReference type="Proteomes" id="UP000095200">
    <property type="component" value="Unassembled WGS sequence"/>
</dbReference>
<dbReference type="SUPFAM" id="SSF47384">
    <property type="entry name" value="Homodimeric domain of signal transducing histidine kinase"/>
    <property type="match status" value="1"/>
</dbReference>
<keyword evidence="18" id="KW-1185">Reference proteome</keyword>
<dbReference type="InterPro" id="IPR029151">
    <property type="entry name" value="Sensor-like_sf"/>
</dbReference>
<evidence type="ECO:0000256" key="5">
    <source>
        <dbReference type="ARBA" id="ARBA00022553"/>
    </source>
</evidence>
<keyword evidence="7 14" id="KW-0812">Transmembrane</keyword>
<evidence type="ECO:0000256" key="2">
    <source>
        <dbReference type="ARBA" id="ARBA00004651"/>
    </source>
</evidence>
<dbReference type="PANTHER" id="PTHR43065:SF42">
    <property type="entry name" value="TWO-COMPONENT SENSOR PPRA"/>
    <property type="match status" value="1"/>
</dbReference>
<dbReference type="SUPFAM" id="SSF103190">
    <property type="entry name" value="Sensory domain-like"/>
    <property type="match status" value="1"/>
</dbReference>
<evidence type="ECO:0000256" key="10">
    <source>
        <dbReference type="ARBA" id="ARBA00022840"/>
    </source>
</evidence>
<evidence type="ECO:0000313" key="17">
    <source>
        <dbReference type="EMBL" id="GAU09408.1"/>
    </source>
</evidence>
<dbReference type="EMBL" id="BDFE01000017">
    <property type="protein sequence ID" value="GAU09408.1"/>
    <property type="molecule type" value="Genomic_DNA"/>
</dbReference>
<evidence type="ECO:0000256" key="7">
    <source>
        <dbReference type="ARBA" id="ARBA00022692"/>
    </source>
</evidence>
<dbReference type="PANTHER" id="PTHR43065">
    <property type="entry name" value="SENSOR HISTIDINE KINASE"/>
    <property type="match status" value="1"/>
</dbReference>
<dbReference type="GO" id="GO:0005524">
    <property type="term" value="F:ATP binding"/>
    <property type="evidence" value="ECO:0007669"/>
    <property type="project" value="UniProtKB-KW"/>
</dbReference>
<dbReference type="InterPro" id="IPR035965">
    <property type="entry name" value="PAS-like_dom_sf"/>
</dbReference>
<accession>A0A194AJA7</accession>
<dbReference type="RefSeq" id="WP_069859638.1">
    <property type="nucleotide sequence ID" value="NZ_BDFE01000017.1"/>
</dbReference>
<dbReference type="Gene3D" id="6.10.340.10">
    <property type="match status" value="1"/>
</dbReference>
<evidence type="ECO:0000259" key="15">
    <source>
        <dbReference type="PROSITE" id="PS50109"/>
    </source>
</evidence>
<keyword evidence="5" id="KW-0597">Phosphoprotein</keyword>
<dbReference type="GO" id="GO:0005886">
    <property type="term" value="C:plasma membrane"/>
    <property type="evidence" value="ECO:0007669"/>
    <property type="project" value="UniProtKB-SubCell"/>
</dbReference>
<feature type="domain" description="Histidine kinase" evidence="15">
    <location>
        <begin position="452"/>
        <end position="676"/>
    </location>
</feature>
<evidence type="ECO:0000256" key="1">
    <source>
        <dbReference type="ARBA" id="ARBA00000085"/>
    </source>
</evidence>
<feature type="transmembrane region" description="Helical" evidence="14">
    <location>
        <begin position="12"/>
        <end position="32"/>
    </location>
</feature>
<evidence type="ECO:0000256" key="6">
    <source>
        <dbReference type="ARBA" id="ARBA00022679"/>
    </source>
</evidence>
<comment type="catalytic activity">
    <reaction evidence="1">
        <text>ATP + protein L-histidine = ADP + protein N-phospho-L-histidine.</text>
        <dbReference type="EC" id="2.7.13.3"/>
    </reaction>
</comment>
<reference evidence="18" key="1">
    <citation type="submission" date="2016-06" db="EMBL/GenBank/DDBJ databases">
        <title>Draft genome sequence of Desulfoplanes formicivorans strain Pf12B.</title>
        <authorList>
            <person name="Watanabe M."/>
            <person name="Kojima H."/>
            <person name="Fukui M."/>
        </authorList>
    </citation>
    <scope>NUCLEOTIDE SEQUENCE [LARGE SCALE GENOMIC DNA]</scope>
    <source>
        <strain evidence="18">Pf12B</strain>
    </source>
</reference>